<evidence type="ECO:0000256" key="4">
    <source>
        <dbReference type="ARBA" id="ARBA00022989"/>
    </source>
</evidence>
<keyword evidence="5 6" id="KW-0472">Membrane</keyword>
<feature type="transmembrane region" description="Helical" evidence="6">
    <location>
        <begin position="210"/>
        <end position="235"/>
    </location>
</feature>
<reference evidence="7 8" key="1">
    <citation type="submission" date="2024-09" db="EMBL/GenBank/DDBJ databases">
        <title>Draft genome sequence of Candidatus Magnetaquicoccaceae bacterium FCR-1.</title>
        <authorList>
            <person name="Shimoshige H."/>
            <person name="Shimamura S."/>
            <person name="Taoka A."/>
            <person name="Kobayashi H."/>
            <person name="Maekawa T."/>
        </authorList>
    </citation>
    <scope>NUCLEOTIDE SEQUENCE [LARGE SCALE GENOMIC DNA]</scope>
    <source>
        <strain evidence="7 8">FCR-1</strain>
    </source>
</reference>
<comment type="caution">
    <text evidence="7">The sequence shown here is derived from an EMBL/GenBank/DDBJ whole genome shotgun (WGS) entry which is preliminary data.</text>
</comment>
<gene>
    <name evidence="7" type="ORF">SIID45300_00333</name>
</gene>
<dbReference type="EMBL" id="BAAFGK010000001">
    <property type="protein sequence ID" value="GAB0056034.1"/>
    <property type="molecule type" value="Genomic_DNA"/>
</dbReference>
<evidence type="ECO:0000313" key="8">
    <source>
        <dbReference type="Proteomes" id="UP001628193"/>
    </source>
</evidence>
<sequence>MDKTESPMTTTGHPYQEGFLLTLLVLAIGGMGWLFSPFLPGLFLAALLAASTYPLHRRILARMPNESDRAALFMTVLMFFLVVSPILYLLVATTVKAGTLSRDIQEWFAGFATPEALTVELRRLLSALPIPEYPREELIGWIGDNHVQVGKGIGLVLLTLFKGITNNGLAFFASLLLVVFALFFFYRDGPRLARHLKILSPLSNHYDDILFGRFTALATVLTTTIVGVAFLQGVSFSLVTAFMGLPWFYLGVAIAASSFIPVVGGVVVWAPTAYVLFLHGHPGQALFLALWGALVTGFLIDNITRPILMGWLANQQKEAGNGELHVLDYTLFTVLSTFGGLIQFGILGLFFGPILAAMAISVFEVYEMIHAEKLDRT</sequence>
<keyword evidence="4 6" id="KW-1133">Transmembrane helix</keyword>
<feature type="transmembrane region" description="Helical" evidence="6">
    <location>
        <begin position="169"/>
        <end position="189"/>
    </location>
</feature>
<dbReference type="InterPro" id="IPR002549">
    <property type="entry name" value="AI-2E-like"/>
</dbReference>
<feature type="transmembrane region" description="Helical" evidence="6">
    <location>
        <begin position="20"/>
        <end position="49"/>
    </location>
</feature>
<dbReference type="PANTHER" id="PTHR21716:SF4">
    <property type="entry name" value="TRANSMEMBRANE PROTEIN 245"/>
    <property type="match status" value="1"/>
</dbReference>
<evidence type="ECO:0000256" key="5">
    <source>
        <dbReference type="ARBA" id="ARBA00023136"/>
    </source>
</evidence>
<evidence type="ECO:0008006" key="9">
    <source>
        <dbReference type="Google" id="ProtNLM"/>
    </source>
</evidence>
<proteinExistence type="inferred from homology"/>
<feature type="transmembrane region" description="Helical" evidence="6">
    <location>
        <begin position="341"/>
        <end position="366"/>
    </location>
</feature>
<comment type="similarity">
    <text evidence="2">Belongs to the autoinducer-2 exporter (AI-2E) (TC 2.A.86) family.</text>
</comment>
<keyword evidence="3 6" id="KW-0812">Transmembrane</keyword>
<dbReference type="PANTHER" id="PTHR21716">
    <property type="entry name" value="TRANSMEMBRANE PROTEIN"/>
    <property type="match status" value="1"/>
</dbReference>
<dbReference type="Pfam" id="PF01594">
    <property type="entry name" value="AI-2E_transport"/>
    <property type="match status" value="1"/>
</dbReference>
<evidence type="ECO:0000256" key="6">
    <source>
        <dbReference type="SAM" id="Phobius"/>
    </source>
</evidence>
<keyword evidence="8" id="KW-1185">Reference proteome</keyword>
<dbReference type="RefSeq" id="WP_420903745.1">
    <property type="nucleotide sequence ID" value="NZ_BAAFGK010000001.1"/>
</dbReference>
<accession>A0ABQ0C559</accession>
<evidence type="ECO:0000256" key="2">
    <source>
        <dbReference type="ARBA" id="ARBA00009773"/>
    </source>
</evidence>
<protein>
    <recommendedName>
        <fullName evidence="9">Permease</fullName>
    </recommendedName>
</protein>
<evidence type="ECO:0000313" key="7">
    <source>
        <dbReference type="EMBL" id="GAB0056034.1"/>
    </source>
</evidence>
<evidence type="ECO:0000256" key="3">
    <source>
        <dbReference type="ARBA" id="ARBA00022692"/>
    </source>
</evidence>
<organism evidence="7 8">
    <name type="scientific">Candidatus Magnetaquiglobus chichijimensis</name>
    <dbReference type="NCBI Taxonomy" id="3141448"/>
    <lineage>
        <taxon>Bacteria</taxon>
        <taxon>Pseudomonadati</taxon>
        <taxon>Pseudomonadota</taxon>
        <taxon>Magnetococcia</taxon>
        <taxon>Magnetococcales</taxon>
        <taxon>Candidatus Magnetaquicoccaceae</taxon>
        <taxon>Candidatus Magnetaquiglobus</taxon>
    </lineage>
</organism>
<feature type="transmembrane region" description="Helical" evidence="6">
    <location>
        <begin position="247"/>
        <end position="278"/>
    </location>
</feature>
<comment type="subcellular location">
    <subcellularLocation>
        <location evidence="1">Membrane</location>
        <topology evidence="1">Multi-pass membrane protein</topology>
    </subcellularLocation>
</comment>
<feature type="transmembrane region" description="Helical" evidence="6">
    <location>
        <begin position="70"/>
        <end position="91"/>
    </location>
</feature>
<feature type="transmembrane region" description="Helical" evidence="6">
    <location>
        <begin position="285"/>
        <end position="304"/>
    </location>
</feature>
<evidence type="ECO:0000256" key="1">
    <source>
        <dbReference type="ARBA" id="ARBA00004141"/>
    </source>
</evidence>
<dbReference type="Proteomes" id="UP001628193">
    <property type="component" value="Unassembled WGS sequence"/>
</dbReference>
<name>A0ABQ0C559_9PROT</name>